<dbReference type="STRING" id="396014.BF93_00845"/>
<dbReference type="AlphaFoldDB" id="Z9JTA3"/>
<dbReference type="Pfam" id="PF07730">
    <property type="entry name" value="HisKA_3"/>
    <property type="match status" value="1"/>
</dbReference>
<feature type="domain" description="Signal transduction histidine kinase subgroup 3 dimerisation and phosphoacceptor" evidence="12">
    <location>
        <begin position="217"/>
        <end position="282"/>
    </location>
</feature>
<dbReference type="GO" id="GO:0000155">
    <property type="term" value="F:phosphorelay sensor kinase activity"/>
    <property type="evidence" value="ECO:0007669"/>
    <property type="project" value="InterPro"/>
</dbReference>
<evidence type="ECO:0000256" key="10">
    <source>
        <dbReference type="SAM" id="Phobius"/>
    </source>
</evidence>
<evidence type="ECO:0000259" key="11">
    <source>
        <dbReference type="Pfam" id="PF02518"/>
    </source>
</evidence>
<dbReference type="EC" id="2.7.13.3" evidence="2"/>
<dbReference type="GO" id="GO:0046983">
    <property type="term" value="F:protein dimerization activity"/>
    <property type="evidence" value="ECO:0007669"/>
    <property type="project" value="InterPro"/>
</dbReference>
<keyword evidence="8" id="KW-0902">Two-component regulatory system</keyword>
<dbReference type="InterPro" id="IPR036890">
    <property type="entry name" value="HATPase_C_sf"/>
</dbReference>
<comment type="catalytic activity">
    <reaction evidence="1">
        <text>ATP + protein L-histidine = ADP + protein N-phospho-L-histidine.</text>
        <dbReference type="EC" id="2.7.13.3"/>
    </reaction>
</comment>
<dbReference type="eggNOG" id="COG4585">
    <property type="taxonomic scope" value="Bacteria"/>
</dbReference>
<dbReference type="PANTHER" id="PTHR24421:SF10">
    <property type="entry name" value="NITRATE_NITRITE SENSOR PROTEIN NARQ"/>
    <property type="match status" value="1"/>
</dbReference>
<keyword evidence="10" id="KW-0472">Membrane</keyword>
<dbReference type="PATRIC" id="fig|396014.3.peg.2208"/>
<dbReference type="Gene3D" id="1.20.5.1930">
    <property type="match status" value="1"/>
</dbReference>
<comment type="caution">
    <text evidence="13">The sequence shown here is derived from an EMBL/GenBank/DDBJ whole genome shotgun (WGS) entry which is preliminary data.</text>
</comment>
<keyword evidence="7" id="KW-0067">ATP-binding</keyword>
<evidence type="ECO:0000256" key="7">
    <source>
        <dbReference type="ARBA" id="ARBA00022840"/>
    </source>
</evidence>
<keyword evidence="4" id="KW-0808">Transferase</keyword>
<accession>Z9JTA3</accession>
<reference evidence="13 14" key="1">
    <citation type="submission" date="2014-02" db="EMBL/GenBank/DDBJ databases">
        <title>Genome sequence of Brachybacterium phenoliresistens strain W13A50.</title>
        <authorList>
            <person name="Wang X."/>
        </authorList>
    </citation>
    <scope>NUCLEOTIDE SEQUENCE [LARGE SCALE GENOMIC DNA]</scope>
    <source>
        <strain evidence="13 14">W13A50</strain>
    </source>
</reference>
<evidence type="ECO:0000256" key="4">
    <source>
        <dbReference type="ARBA" id="ARBA00022679"/>
    </source>
</evidence>
<sequence>MTRRRVHHPALLDVVLGMAVVLFLSRFLLDLSGRTPPGVAALGCVTAAAIIGTWMLWRRRREAGTASSRRVAIAFAVVAAAAYLLSNSLSSIGVQWVATLVLTLELGVLASLAYAALIATTTVAIHALLGTGLAQGMLEGIGVTLLLVVGIEFAVLLRSAERLDADRLAALDAAERANADLAAANAQLREANADLEDANMQLRRERGHAQDLALAEERARIATALHDGLGHRLTAIGLSLDYSARMREREPERAAAEVRLARATASDALEEMRRVVRAMHPVTTDADDVAGSLAALAQSFASTGLEVAFRREGTGGIGREQGLLLLRVAQEGLTNVVRHAGASRAELRLEHEGPAVRLLVLDDGRGADVPGGPDAPPGITRGFGLRSMGERAQLHGGQVGIAVGAGLERADGGAGVALRLDLPAAADRERAA</sequence>
<evidence type="ECO:0000313" key="13">
    <source>
        <dbReference type="EMBL" id="EWS81006.1"/>
    </source>
</evidence>
<keyword evidence="5" id="KW-0547">Nucleotide-binding</keyword>
<gene>
    <name evidence="13" type="ORF">BF93_00845</name>
</gene>
<dbReference type="Proteomes" id="UP000023067">
    <property type="component" value="Unassembled WGS sequence"/>
</dbReference>
<dbReference type="Gene3D" id="3.30.565.10">
    <property type="entry name" value="Histidine kinase-like ATPase, C-terminal domain"/>
    <property type="match status" value="1"/>
</dbReference>
<feature type="transmembrane region" description="Helical" evidence="10">
    <location>
        <begin position="136"/>
        <end position="157"/>
    </location>
</feature>
<feature type="transmembrane region" description="Helical" evidence="10">
    <location>
        <begin position="35"/>
        <end position="57"/>
    </location>
</feature>
<dbReference type="InterPro" id="IPR011712">
    <property type="entry name" value="Sig_transdc_His_kin_sub3_dim/P"/>
</dbReference>
<evidence type="ECO:0000256" key="2">
    <source>
        <dbReference type="ARBA" id="ARBA00012438"/>
    </source>
</evidence>
<feature type="domain" description="Histidine kinase/HSP90-like ATPase" evidence="11">
    <location>
        <begin position="324"/>
        <end position="422"/>
    </location>
</feature>
<evidence type="ECO:0000259" key="12">
    <source>
        <dbReference type="Pfam" id="PF07730"/>
    </source>
</evidence>
<keyword evidence="3" id="KW-0597">Phosphoprotein</keyword>
<name>Z9JTA3_9MICO</name>
<keyword evidence="14" id="KW-1185">Reference proteome</keyword>
<dbReference type="GO" id="GO:0005524">
    <property type="term" value="F:ATP binding"/>
    <property type="evidence" value="ECO:0007669"/>
    <property type="project" value="UniProtKB-KW"/>
</dbReference>
<keyword evidence="10" id="KW-1133">Transmembrane helix</keyword>
<proteinExistence type="predicted"/>
<dbReference type="GO" id="GO:0016020">
    <property type="term" value="C:membrane"/>
    <property type="evidence" value="ECO:0007669"/>
    <property type="project" value="InterPro"/>
</dbReference>
<dbReference type="CDD" id="cd16917">
    <property type="entry name" value="HATPase_UhpB-NarQ-NarX-like"/>
    <property type="match status" value="1"/>
</dbReference>
<organism evidence="13 14">
    <name type="scientific">Brachybacterium phenoliresistens</name>
    <dbReference type="NCBI Taxonomy" id="396014"/>
    <lineage>
        <taxon>Bacteria</taxon>
        <taxon>Bacillati</taxon>
        <taxon>Actinomycetota</taxon>
        <taxon>Actinomycetes</taxon>
        <taxon>Micrococcales</taxon>
        <taxon>Dermabacteraceae</taxon>
        <taxon>Brachybacterium</taxon>
    </lineage>
</organism>
<keyword evidence="9" id="KW-0175">Coiled coil</keyword>
<feature type="transmembrane region" description="Helical" evidence="10">
    <location>
        <begin position="69"/>
        <end position="86"/>
    </location>
</feature>
<evidence type="ECO:0000256" key="6">
    <source>
        <dbReference type="ARBA" id="ARBA00022777"/>
    </source>
</evidence>
<dbReference type="InterPro" id="IPR003594">
    <property type="entry name" value="HATPase_dom"/>
</dbReference>
<dbReference type="HOGENOM" id="CLU_000445_20_15_11"/>
<dbReference type="InterPro" id="IPR050482">
    <property type="entry name" value="Sensor_HK_TwoCompSys"/>
</dbReference>
<feature type="transmembrane region" description="Helical" evidence="10">
    <location>
        <begin position="12"/>
        <end position="29"/>
    </location>
</feature>
<evidence type="ECO:0000256" key="5">
    <source>
        <dbReference type="ARBA" id="ARBA00022741"/>
    </source>
</evidence>
<dbReference type="EMBL" id="JDYK01000010">
    <property type="protein sequence ID" value="EWS81006.1"/>
    <property type="molecule type" value="Genomic_DNA"/>
</dbReference>
<feature type="transmembrane region" description="Helical" evidence="10">
    <location>
        <begin position="106"/>
        <end position="129"/>
    </location>
</feature>
<protein>
    <recommendedName>
        <fullName evidence="2">histidine kinase</fullName>
        <ecNumber evidence="2">2.7.13.3</ecNumber>
    </recommendedName>
</protein>
<evidence type="ECO:0000256" key="8">
    <source>
        <dbReference type="ARBA" id="ARBA00023012"/>
    </source>
</evidence>
<evidence type="ECO:0000313" key="14">
    <source>
        <dbReference type="Proteomes" id="UP000023067"/>
    </source>
</evidence>
<dbReference type="SUPFAM" id="SSF55874">
    <property type="entry name" value="ATPase domain of HSP90 chaperone/DNA topoisomerase II/histidine kinase"/>
    <property type="match status" value="1"/>
</dbReference>
<keyword evidence="6" id="KW-0418">Kinase</keyword>
<keyword evidence="10" id="KW-0812">Transmembrane</keyword>
<evidence type="ECO:0000256" key="1">
    <source>
        <dbReference type="ARBA" id="ARBA00000085"/>
    </source>
</evidence>
<dbReference type="Pfam" id="PF02518">
    <property type="entry name" value="HATPase_c"/>
    <property type="match status" value="1"/>
</dbReference>
<dbReference type="PANTHER" id="PTHR24421">
    <property type="entry name" value="NITRATE/NITRITE SENSOR PROTEIN NARX-RELATED"/>
    <property type="match status" value="1"/>
</dbReference>
<feature type="coiled-coil region" evidence="9">
    <location>
        <begin position="171"/>
        <end position="212"/>
    </location>
</feature>
<evidence type="ECO:0000256" key="9">
    <source>
        <dbReference type="SAM" id="Coils"/>
    </source>
</evidence>
<evidence type="ECO:0000256" key="3">
    <source>
        <dbReference type="ARBA" id="ARBA00022553"/>
    </source>
</evidence>